<protein>
    <recommendedName>
        <fullName evidence="3">Phage tail protein I</fullName>
    </recommendedName>
</protein>
<dbReference type="Pfam" id="PF09684">
    <property type="entry name" value="Tail_P2_I"/>
    <property type="match status" value="1"/>
</dbReference>
<name>A0A6L5X907_9FIRM</name>
<reference evidence="1 2" key="1">
    <citation type="submission" date="2019-08" db="EMBL/GenBank/DDBJ databases">
        <title>In-depth cultivation of the pig gut microbiome towards novel bacterial diversity and tailored functional studies.</title>
        <authorList>
            <person name="Wylensek D."/>
            <person name="Hitch T.C.A."/>
            <person name="Clavel T."/>
        </authorList>
    </citation>
    <scope>NUCLEOTIDE SEQUENCE [LARGE SCALE GENOMIC DNA]</scope>
    <source>
        <strain evidence="1 2">Oil+RF-744-WCA-WT-11</strain>
    </source>
</reference>
<dbReference type="EMBL" id="VULZ01000023">
    <property type="protein sequence ID" value="MSS16097.1"/>
    <property type="molecule type" value="Genomic_DNA"/>
</dbReference>
<comment type="caution">
    <text evidence="1">The sequence shown here is derived from an EMBL/GenBank/DDBJ whole genome shotgun (WGS) entry which is preliminary data.</text>
</comment>
<keyword evidence="2" id="KW-1185">Reference proteome</keyword>
<dbReference type="Proteomes" id="UP000481852">
    <property type="component" value="Unassembled WGS sequence"/>
</dbReference>
<organism evidence="1 2">
    <name type="scientific">Porcincola intestinalis</name>
    <dbReference type="NCBI Taxonomy" id="2606632"/>
    <lineage>
        <taxon>Bacteria</taxon>
        <taxon>Bacillati</taxon>
        <taxon>Bacillota</taxon>
        <taxon>Clostridia</taxon>
        <taxon>Lachnospirales</taxon>
        <taxon>Lachnospiraceae</taxon>
        <taxon>Porcincola</taxon>
    </lineage>
</organism>
<gene>
    <name evidence="1" type="ORF">FYJ35_13880</name>
</gene>
<sequence length="184" mass="21140">MFEFDISKWVPKFILDDKNGFAVAKAIEAAMQYLNTTISQSVDQFTEVEDMPEWRLDELAWEYNILYDYGAEIDLKRNWIADAIKNYACYGTPDAIIRYLKVAFDSAEVKEWWEYGGDPFHFNVTVTGQWSDEQNKWALKAIKGLKNSRSILDNIFFNSEDSISQIKTGAATAGIEIVVNSETF</sequence>
<evidence type="ECO:0000313" key="2">
    <source>
        <dbReference type="Proteomes" id="UP000481852"/>
    </source>
</evidence>
<dbReference type="InterPro" id="IPR006521">
    <property type="entry name" value="Tail_protein_I"/>
</dbReference>
<evidence type="ECO:0008006" key="3">
    <source>
        <dbReference type="Google" id="ProtNLM"/>
    </source>
</evidence>
<evidence type="ECO:0000313" key="1">
    <source>
        <dbReference type="EMBL" id="MSS16097.1"/>
    </source>
</evidence>
<dbReference type="RefSeq" id="WP_154527526.1">
    <property type="nucleotide sequence ID" value="NZ_VULZ01000023.1"/>
</dbReference>
<dbReference type="AlphaFoldDB" id="A0A6L5X907"/>
<accession>A0A6L5X907</accession>
<proteinExistence type="predicted"/>